<gene>
    <name evidence="12" type="ORF">APZ42_014452</name>
</gene>
<dbReference type="PROSITE" id="PS50055">
    <property type="entry name" value="TYR_PHOSPHATASE_PTP"/>
    <property type="match status" value="1"/>
</dbReference>
<comment type="similarity">
    <text evidence="9">Belongs to the protein-tyrosine phosphatase family. Non-receptor class 4 subfamily.</text>
</comment>
<keyword evidence="12" id="KW-0675">Receptor</keyword>
<evidence type="ECO:0000256" key="5">
    <source>
        <dbReference type="ARBA" id="ARBA00022737"/>
    </source>
</evidence>
<reference evidence="12 13" key="1">
    <citation type="submission" date="2016-03" db="EMBL/GenBank/DDBJ databases">
        <title>EvidentialGene: Evidence-directed Construction of Genes on Genomes.</title>
        <authorList>
            <person name="Gilbert D.G."/>
            <person name="Choi J.-H."/>
            <person name="Mockaitis K."/>
            <person name="Colbourne J."/>
            <person name="Pfrender M."/>
        </authorList>
    </citation>
    <scope>NUCLEOTIDE SEQUENCE [LARGE SCALE GENOMIC DNA]</scope>
    <source>
        <strain evidence="12 13">Xinb3</strain>
        <tissue evidence="12">Complete organism</tissue>
    </source>
</reference>
<dbReference type="GO" id="GO:0004726">
    <property type="term" value="F:non-membrane spanning protein tyrosine phosphatase activity"/>
    <property type="evidence" value="ECO:0007669"/>
    <property type="project" value="TreeGrafter"/>
</dbReference>
<dbReference type="SUPFAM" id="SSF52799">
    <property type="entry name" value="(Phosphotyrosine protein) phosphatases II"/>
    <property type="match status" value="1"/>
</dbReference>
<dbReference type="InterPro" id="IPR003595">
    <property type="entry name" value="Tyr_Pase_cat"/>
</dbReference>
<sequence length="645" mass="73199">MGSRRWFHPNVSGIDAELLLLKRRIDGSFLARPSKSNPGDFTLSVRRNGEVTHIKIQNTGDFYDLYGGEKFATLSELVQFYMENPGQLREKNGEAIELKFPVHCSDPTTERLSFRWFHGHLSGKEAEKILLDKGKNGSFLVRESQSKPGDYVLSVRTEDKVTHVMIRYQEQKYDVGGGEKFDSLSELIEHYKKNPMVETTGTVVHLKQPYNATRIHASGIESRVKELQKEHSVSTGKGGFWEEFESLQQQECKHLYSRKEGQKPENRNKNRYKNILPFDHTRVLLKDVDASIAGADYINANHIRPEDEGNGDQFPQYIATQGCLPHTVNDFWHMVWQENSRVIVMTTKEIERGKSKCARYWPEENQTKEFGKVVLRCVSDSLRADYTLREFLATKDNEERLIHQYHFQAWPDHGVPGDPGCVLNFLHDVNTRQNSVANAGPVVVHCSAGIGRTGTFIVIDMIIGQIERRGLDCEIDIQRMIQTIRAQRSGMVQTEAQYKFVYMAVQYYIETLSQRMQAQQKSLQAGREYTNIRYSTEGGLTPAACNQSQSLESPTGKSLSKSTLSLASVSTPLLNSFHVTLSKSEKPPKETKGVANRTVAEHPIPMPPKDFPKMLYENVPLNERKAAGNQGPPLFPPPPTPPRKM</sequence>
<dbReference type="PROSITE" id="PS50056">
    <property type="entry name" value="TYR_PHOSPHATASE_2"/>
    <property type="match status" value="1"/>
</dbReference>
<organism evidence="12 13">
    <name type="scientific">Daphnia magna</name>
    <dbReference type="NCBI Taxonomy" id="35525"/>
    <lineage>
        <taxon>Eukaryota</taxon>
        <taxon>Metazoa</taxon>
        <taxon>Ecdysozoa</taxon>
        <taxon>Arthropoda</taxon>
        <taxon>Crustacea</taxon>
        <taxon>Branchiopoda</taxon>
        <taxon>Diplostraca</taxon>
        <taxon>Cladocera</taxon>
        <taxon>Anomopoda</taxon>
        <taxon>Daphniidae</taxon>
        <taxon>Daphnia</taxon>
    </lineage>
</organism>
<dbReference type="InterPro" id="IPR000980">
    <property type="entry name" value="SH2"/>
</dbReference>
<evidence type="ECO:0000256" key="4">
    <source>
        <dbReference type="ARBA" id="ARBA00022553"/>
    </source>
</evidence>
<dbReference type="InterPro" id="IPR016130">
    <property type="entry name" value="Tyr_Pase_AS"/>
</dbReference>
<dbReference type="PROSITE" id="PS50001">
    <property type="entry name" value="SH2"/>
    <property type="match status" value="2"/>
</dbReference>
<dbReference type="InterPro" id="IPR000242">
    <property type="entry name" value="PTP_cat"/>
</dbReference>
<dbReference type="Gene3D" id="3.30.505.10">
    <property type="entry name" value="SH2 domain"/>
    <property type="match status" value="2"/>
</dbReference>
<keyword evidence="8" id="KW-0727">SH2 domain</keyword>
<dbReference type="FunFam" id="3.90.190.10:FF:000045">
    <property type="entry name" value="Tyrosine-protein phosphatase non-receptor type 12"/>
    <property type="match status" value="1"/>
</dbReference>
<dbReference type="FunFam" id="3.30.505.10:FF:000018">
    <property type="entry name" value="Tyrosine-protein phosphatase non-receptor type"/>
    <property type="match status" value="1"/>
</dbReference>
<evidence type="ECO:0000256" key="8">
    <source>
        <dbReference type="ARBA" id="ARBA00022999"/>
    </source>
</evidence>
<dbReference type="InterPro" id="IPR000387">
    <property type="entry name" value="Tyr_Pase_dom"/>
</dbReference>
<evidence type="ECO:0000256" key="7">
    <source>
        <dbReference type="ARBA" id="ARBA00022912"/>
    </source>
</evidence>
<dbReference type="EC" id="3.1.3.48" evidence="11"/>
<dbReference type="GO" id="GO:0070374">
    <property type="term" value="P:positive regulation of ERK1 and ERK2 cascade"/>
    <property type="evidence" value="ECO:0007669"/>
    <property type="project" value="TreeGrafter"/>
</dbReference>
<dbReference type="SMART" id="SM00252">
    <property type="entry name" value="SH2"/>
    <property type="match status" value="2"/>
</dbReference>
<dbReference type="Pfam" id="PF00102">
    <property type="entry name" value="Y_phosphatase"/>
    <property type="match status" value="1"/>
</dbReference>
<dbReference type="Pfam" id="PF00017">
    <property type="entry name" value="SH2"/>
    <property type="match status" value="2"/>
</dbReference>
<evidence type="ECO:0000256" key="3">
    <source>
        <dbReference type="ARBA" id="ARBA00022490"/>
    </source>
</evidence>
<dbReference type="PANTHER" id="PTHR46559:SF3">
    <property type="entry name" value="TYROSINE-PROTEIN PHOSPHATASE NON-RECEPTOR TYPE"/>
    <property type="match status" value="1"/>
</dbReference>
<evidence type="ECO:0000313" key="12">
    <source>
        <dbReference type="EMBL" id="KZS19193.1"/>
    </source>
</evidence>
<keyword evidence="3 11" id="KW-0963">Cytoplasm</keyword>
<dbReference type="SMART" id="SM00404">
    <property type="entry name" value="PTPc_motif"/>
    <property type="match status" value="1"/>
</dbReference>
<comment type="caution">
    <text evidence="12">The sequence shown here is derived from an EMBL/GenBank/DDBJ whole genome shotgun (WGS) entry which is preliminary data.</text>
</comment>
<dbReference type="InterPro" id="IPR029021">
    <property type="entry name" value="Prot-tyrosine_phosphatase-like"/>
</dbReference>
<dbReference type="AlphaFoldDB" id="A0A0N8D2H5"/>
<dbReference type="GO" id="GO:0050839">
    <property type="term" value="F:cell adhesion molecule binding"/>
    <property type="evidence" value="ECO:0007669"/>
    <property type="project" value="TreeGrafter"/>
</dbReference>
<evidence type="ECO:0000313" key="13">
    <source>
        <dbReference type="Proteomes" id="UP000076858"/>
    </source>
</evidence>
<dbReference type="STRING" id="35525.A0A0N8D2H5"/>
<evidence type="ECO:0000256" key="1">
    <source>
        <dbReference type="ARBA" id="ARBA00004496"/>
    </source>
</evidence>
<dbReference type="GO" id="GO:0048666">
    <property type="term" value="P:neuron development"/>
    <property type="evidence" value="ECO:0007669"/>
    <property type="project" value="UniProtKB-ARBA"/>
</dbReference>
<evidence type="ECO:0000256" key="9">
    <source>
        <dbReference type="ARBA" id="ARBA00034734"/>
    </source>
</evidence>
<dbReference type="OrthoDB" id="8815311at2759"/>
<evidence type="ECO:0000256" key="11">
    <source>
        <dbReference type="PIRNR" id="PIRNR000929"/>
    </source>
</evidence>
<dbReference type="FunFam" id="3.30.505.10:FF:000012">
    <property type="entry name" value="Tyrosine-protein phosphatase non-receptor type"/>
    <property type="match status" value="1"/>
</dbReference>
<dbReference type="GO" id="GO:0030971">
    <property type="term" value="F:receptor tyrosine kinase binding"/>
    <property type="evidence" value="ECO:0007669"/>
    <property type="project" value="TreeGrafter"/>
</dbReference>
<evidence type="ECO:0000256" key="6">
    <source>
        <dbReference type="ARBA" id="ARBA00022801"/>
    </source>
</evidence>
<dbReference type="Proteomes" id="UP000076858">
    <property type="component" value="Unassembled WGS sequence"/>
</dbReference>
<dbReference type="PIRSF" id="PIRSF000929">
    <property type="entry name" value="Tyr-Ptase_nr_6"/>
    <property type="match status" value="1"/>
</dbReference>
<dbReference type="CDD" id="cd14544">
    <property type="entry name" value="PTPc-N11_6"/>
    <property type="match status" value="1"/>
</dbReference>
<proteinExistence type="inferred from homology"/>
<name>A0A0N8D2H5_9CRUS</name>
<protein>
    <recommendedName>
        <fullName evidence="11">Tyrosine-protein phosphatase non-receptor type</fullName>
        <ecNumber evidence="11">3.1.3.48</ecNumber>
    </recommendedName>
</protein>
<keyword evidence="6 11" id="KW-0378">Hydrolase</keyword>
<dbReference type="SUPFAM" id="SSF55550">
    <property type="entry name" value="SH2 domain"/>
    <property type="match status" value="2"/>
</dbReference>
<keyword evidence="13" id="KW-1185">Reference proteome</keyword>
<comment type="subcellular location">
    <subcellularLocation>
        <location evidence="1 11">Cytoplasm</location>
    </subcellularLocation>
</comment>
<comment type="similarity">
    <text evidence="2 11">Belongs to the protein-tyrosine phosphatase family. Non-receptor class 2 subfamily.</text>
</comment>
<evidence type="ECO:0000256" key="10">
    <source>
        <dbReference type="ARBA" id="ARBA00051722"/>
    </source>
</evidence>
<dbReference type="PANTHER" id="PTHR46559">
    <property type="entry name" value="TYROSINE-PROTEIN PHOSPHATASE NON-RECEPTOR TYPE 11"/>
    <property type="match status" value="1"/>
</dbReference>
<dbReference type="EMBL" id="LRGB01000432">
    <property type="protein sequence ID" value="KZS19193.1"/>
    <property type="molecule type" value="Genomic_DNA"/>
</dbReference>
<evidence type="ECO:0000256" key="2">
    <source>
        <dbReference type="ARBA" id="ARBA00010750"/>
    </source>
</evidence>
<dbReference type="Gene3D" id="3.90.190.10">
    <property type="entry name" value="Protein tyrosine phosphatase superfamily"/>
    <property type="match status" value="1"/>
</dbReference>
<dbReference type="PROSITE" id="PS00383">
    <property type="entry name" value="TYR_PHOSPHATASE_1"/>
    <property type="match status" value="1"/>
</dbReference>
<dbReference type="CDD" id="cd10340">
    <property type="entry name" value="SH2_N-SH2_SHP_like"/>
    <property type="match status" value="1"/>
</dbReference>
<comment type="catalytic activity">
    <reaction evidence="10 11">
        <text>O-phospho-L-tyrosyl-[protein] + H2O = L-tyrosyl-[protein] + phosphate</text>
        <dbReference type="Rhea" id="RHEA:10684"/>
        <dbReference type="Rhea" id="RHEA-COMP:10136"/>
        <dbReference type="Rhea" id="RHEA-COMP:20101"/>
        <dbReference type="ChEBI" id="CHEBI:15377"/>
        <dbReference type="ChEBI" id="CHEBI:43474"/>
        <dbReference type="ChEBI" id="CHEBI:46858"/>
        <dbReference type="ChEBI" id="CHEBI:61978"/>
        <dbReference type="EC" id="3.1.3.48"/>
    </reaction>
</comment>
<dbReference type="InterPro" id="IPR036860">
    <property type="entry name" value="SH2_dom_sf"/>
</dbReference>
<accession>A0A0N8D2H5</accession>
<dbReference type="PRINTS" id="PR00700">
    <property type="entry name" value="PRTYPHPHTASE"/>
</dbReference>
<dbReference type="InterPro" id="IPR012152">
    <property type="entry name" value="Tyr_Pase_non-rcpt_typ-6/11"/>
</dbReference>
<dbReference type="PRINTS" id="PR00401">
    <property type="entry name" value="SH2DOMAIN"/>
</dbReference>
<dbReference type="GO" id="GO:0005737">
    <property type="term" value="C:cytoplasm"/>
    <property type="evidence" value="ECO:0007669"/>
    <property type="project" value="UniProtKB-SubCell"/>
</dbReference>
<keyword evidence="7 11" id="KW-0904">Protein phosphatase</keyword>
<dbReference type="CDD" id="cd09931">
    <property type="entry name" value="SH2_C-SH2_SHP_like"/>
    <property type="match status" value="1"/>
</dbReference>
<dbReference type="SMART" id="SM00194">
    <property type="entry name" value="PTPc"/>
    <property type="match status" value="1"/>
</dbReference>
<keyword evidence="4" id="KW-0597">Phosphoprotein</keyword>
<keyword evidence="5" id="KW-0677">Repeat</keyword>